<feature type="transmembrane region" description="Helical" evidence="6">
    <location>
        <begin position="12"/>
        <end position="40"/>
    </location>
</feature>
<gene>
    <name evidence="8" type="ORF">A0O21_06515</name>
</gene>
<dbReference type="SUPFAM" id="SSF56281">
    <property type="entry name" value="Metallo-hydrolase/oxidoreductase"/>
    <property type="match status" value="1"/>
</dbReference>
<dbReference type="PANTHER" id="PTHR30619">
    <property type="entry name" value="DNA INTERNALIZATION/COMPETENCE PROTEIN COMEC/REC2"/>
    <property type="match status" value="1"/>
</dbReference>
<feature type="transmembrane region" description="Helical" evidence="6">
    <location>
        <begin position="46"/>
        <end position="67"/>
    </location>
</feature>
<feature type="transmembrane region" description="Helical" evidence="6">
    <location>
        <begin position="409"/>
        <end position="427"/>
    </location>
</feature>
<dbReference type="GO" id="GO:0030420">
    <property type="term" value="P:establishment of competence for transformation"/>
    <property type="evidence" value="ECO:0007669"/>
    <property type="project" value="InterPro"/>
</dbReference>
<dbReference type="RefSeq" id="WP_067063189.1">
    <property type="nucleotide sequence ID" value="NZ_CP014699.1"/>
</dbReference>
<protein>
    <submittedName>
        <fullName evidence="8">Competence protein ComEC</fullName>
    </submittedName>
</protein>
<evidence type="ECO:0000313" key="9">
    <source>
        <dbReference type="Proteomes" id="UP000077317"/>
    </source>
</evidence>
<evidence type="ECO:0000256" key="6">
    <source>
        <dbReference type="SAM" id="Phobius"/>
    </source>
</evidence>
<proteinExistence type="predicted"/>
<organism evidence="8 9">
    <name type="scientific">Streptococcus pantholopis</name>
    <dbReference type="NCBI Taxonomy" id="1811193"/>
    <lineage>
        <taxon>Bacteria</taxon>
        <taxon>Bacillati</taxon>
        <taxon>Bacillota</taxon>
        <taxon>Bacilli</taxon>
        <taxon>Lactobacillales</taxon>
        <taxon>Streptococcaceae</taxon>
        <taxon>Streptococcus</taxon>
    </lineage>
</organism>
<dbReference type="Proteomes" id="UP000077317">
    <property type="component" value="Chromosome"/>
</dbReference>
<dbReference type="CDD" id="cd07731">
    <property type="entry name" value="ComA-like_MBL-fold"/>
    <property type="match status" value="1"/>
</dbReference>
<evidence type="ECO:0000259" key="7">
    <source>
        <dbReference type="SMART" id="SM00849"/>
    </source>
</evidence>
<evidence type="ECO:0000313" key="8">
    <source>
        <dbReference type="EMBL" id="AND79701.1"/>
    </source>
</evidence>
<evidence type="ECO:0000256" key="4">
    <source>
        <dbReference type="ARBA" id="ARBA00022989"/>
    </source>
</evidence>
<comment type="subcellular location">
    <subcellularLocation>
        <location evidence="1">Cell membrane</location>
        <topology evidence="1">Multi-pass membrane protein</topology>
    </subcellularLocation>
</comment>
<dbReference type="InterPro" id="IPR035681">
    <property type="entry name" value="ComA-like_MBL"/>
</dbReference>
<dbReference type="EMBL" id="CP014699">
    <property type="protein sequence ID" value="AND79701.1"/>
    <property type="molecule type" value="Genomic_DNA"/>
</dbReference>
<feature type="domain" description="Metallo-beta-lactamase" evidence="7">
    <location>
        <begin position="493"/>
        <end position="699"/>
    </location>
</feature>
<feature type="transmembrane region" description="Helical" evidence="6">
    <location>
        <begin position="270"/>
        <end position="293"/>
    </location>
</feature>
<keyword evidence="5 6" id="KW-0472">Membrane</keyword>
<reference evidence="8 9" key="1">
    <citation type="journal article" date="2016" name="Int. J. Syst. Evol. Microbiol.">
        <title>Streptococcuspantholopis sp. nov., isolated from faeces of the Tibetan antelope (Pantholops hodgsonii).</title>
        <authorList>
            <person name="Bai X."/>
            <person name="Xiong Y."/>
            <person name="Lu S."/>
            <person name="Jin D."/>
            <person name="Lai X."/>
            <person name="Yang J."/>
            <person name="Niu L."/>
            <person name="Hu S."/>
            <person name="Meng X."/>
            <person name="Pu J."/>
            <person name="Ye C."/>
            <person name="Xu J."/>
        </authorList>
    </citation>
    <scope>NUCLEOTIDE SEQUENCE [LARGE SCALE GENOMIC DNA]</scope>
    <source>
        <strain evidence="8 9">TA 26</strain>
    </source>
</reference>
<feature type="transmembrane region" description="Helical" evidence="6">
    <location>
        <begin position="305"/>
        <end position="323"/>
    </location>
</feature>
<feature type="transmembrane region" description="Helical" evidence="6">
    <location>
        <begin position="356"/>
        <end position="374"/>
    </location>
</feature>
<dbReference type="NCBIfam" id="TIGR00361">
    <property type="entry name" value="ComEC_Rec2"/>
    <property type="match status" value="1"/>
</dbReference>
<name>A0A172Q8C8_9STRE</name>
<feature type="transmembrane region" description="Helical" evidence="6">
    <location>
        <begin position="229"/>
        <end position="250"/>
    </location>
</feature>
<dbReference type="PANTHER" id="PTHR30619:SF1">
    <property type="entry name" value="RECOMBINATION PROTEIN 2"/>
    <property type="match status" value="1"/>
</dbReference>
<feature type="transmembrane region" description="Helical" evidence="6">
    <location>
        <begin position="439"/>
        <end position="457"/>
    </location>
</feature>
<reference evidence="9" key="2">
    <citation type="submission" date="2016-03" db="EMBL/GenBank/DDBJ databases">
        <title>Streptococcus antelopensis sp. nov., isolated from the feces of the Tibetan antelope (Pantholops hodgsonii) in Hoh Xil National Nature Reserve, Qinghai, China.</title>
        <authorList>
            <person name="Bai X."/>
        </authorList>
    </citation>
    <scope>NUCLEOTIDE SEQUENCE [LARGE SCALE GENOMIC DNA]</scope>
    <source>
        <strain evidence="9">TA 26</strain>
    </source>
</reference>
<dbReference type="InterPro" id="IPR004797">
    <property type="entry name" value="Competence_ComEC/Rec2"/>
</dbReference>
<keyword evidence="3 6" id="KW-0812">Transmembrane</keyword>
<dbReference type="Pfam" id="PF00753">
    <property type="entry name" value="Lactamase_B"/>
    <property type="match status" value="1"/>
</dbReference>
<dbReference type="NCBIfam" id="TIGR00360">
    <property type="entry name" value="ComEC_N-term"/>
    <property type="match status" value="1"/>
</dbReference>
<dbReference type="GO" id="GO:0005886">
    <property type="term" value="C:plasma membrane"/>
    <property type="evidence" value="ECO:0007669"/>
    <property type="project" value="UniProtKB-SubCell"/>
</dbReference>
<dbReference type="Gene3D" id="3.60.15.10">
    <property type="entry name" value="Ribonuclease Z/Hydroxyacylglutathione hydrolase-like"/>
    <property type="match status" value="1"/>
</dbReference>
<dbReference type="InterPro" id="IPR036866">
    <property type="entry name" value="RibonucZ/Hydroxyglut_hydro"/>
</dbReference>
<dbReference type="KEGG" id="spat:A0O21_06515"/>
<dbReference type="InterPro" id="IPR052159">
    <property type="entry name" value="Competence_DNA_uptake"/>
</dbReference>
<dbReference type="Pfam" id="PF03772">
    <property type="entry name" value="Competence"/>
    <property type="match status" value="1"/>
</dbReference>
<accession>A0A172Q8C8</accession>
<dbReference type="SMART" id="SM00849">
    <property type="entry name" value="Lactamase_B"/>
    <property type="match status" value="1"/>
</dbReference>
<keyword evidence="9" id="KW-1185">Reference proteome</keyword>
<evidence type="ECO:0000256" key="3">
    <source>
        <dbReference type="ARBA" id="ARBA00022692"/>
    </source>
</evidence>
<dbReference type="InterPro" id="IPR004477">
    <property type="entry name" value="ComEC_N"/>
</dbReference>
<evidence type="ECO:0000256" key="1">
    <source>
        <dbReference type="ARBA" id="ARBA00004651"/>
    </source>
</evidence>
<dbReference type="InterPro" id="IPR001279">
    <property type="entry name" value="Metallo-B-lactamas"/>
</dbReference>
<dbReference type="STRING" id="1811193.A0O21_06515"/>
<keyword evidence="2" id="KW-1003">Cell membrane</keyword>
<dbReference type="AlphaFoldDB" id="A0A172Q8C8"/>
<feature type="transmembrane region" description="Helical" evidence="6">
    <location>
        <begin position="380"/>
        <end position="402"/>
    </location>
</feature>
<evidence type="ECO:0000256" key="2">
    <source>
        <dbReference type="ARBA" id="ARBA00022475"/>
    </source>
</evidence>
<keyword evidence="4 6" id="KW-1133">Transmembrane helix</keyword>
<sequence>MLINFYLVKPIHLAFLLLLLYFWLFSAEPLALFLLILALICLFKQYTWQKVLTAAVVLGFFAVYFCIWQKQQSRAYQAAPKSVSYIEMIPDSIAINGDLLSFQGQSSKEEYQVFYRLRSKTEKDFFSHLDETVILQAEANTEEAESIRNFNGFDYRSYLKNRGIYRLINLNKIQTVRRPFKKSIVTCFREWRRKAIVFIQSQFPAPMRHYMTGLLFGYLDKSFDEMTDLYTNLGLIHLFALSGMHVSFFIRLFRFCFLRLGVRRDYVDYLQIPFSFLYAVLTGFSVSVIRSLVQNAFSRLGVKKMDNLALTLIAFFLLMPHFLLTRAGILSFAYAFILTLIDFSHLSSYKKKIMESLALAAGILPILLYFFSVFQPLSVLLTAFFSMTFEFLLLPMLVFIFLISPIVKLTFVNVLFLFLETFITWISQLFRHPFVLGRPHLLVLILLLILLGLLYDFCRQKKIAIVLSLSIALLLFSSKFPLGNELTVVDVGQGDSILLRDQRGKTVLIDVGGRPVFTSKESWQERTGKSNAERTLIPYLRSRGISKIDQLVLTHADTDHVGDLQVLAKYFKIGEILVSYGSLTQTDFVQRLKATRTKVRTVKAGDSLSIMQSRLYVLYPYKKGDGGNNDSLVLYGRLLNQTFLFTGDLENTGEKELMQIYKELPVDVLKAGHHGSKGSTSSEFLNFIKPKYALISAGFHNRYRHPHQETLDRLSAAAVEVYRTDLQGAIRFRGWNSWQIETVK</sequence>
<evidence type="ECO:0000256" key="5">
    <source>
        <dbReference type="ARBA" id="ARBA00023136"/>
    </source>
</evidence>
<feature type="transmembrane region" description="Helical" evidence="6">
    <location>
        <begin position="329"/>
        <end position="349"/>
    </location>
</feature>